<dbReference type="Gene3D" id="2.40.170.20">
    <property type="entry name" value="TonB-dependent receptor, beta-barrel domain"/>
    <property type="match status" value="1"/>
</dbReference>
<dbReference type="EMBL" id="CP000383">
    <property type="protein sequence ID" value="ABG60988.1"/>
    <property type="molecule type" value="Genomic_DNA"/>
</dbReference>
<comment type="similarity">
    <text evidence="8">Belongs to the TonB-dependent receptor family.</text>
</comment>
<evidence type="ECO:0000256" key="5">
    <source>
        <dbReference type="ARBA" id="ARBA00022729"/>
    </source>
</evidence>
<evidence type="ECO:0000256" key="7">
    <source>
        <dbReference type="ARBA" id="ARBA00023237"/>
    </source>
</evidence>
<sequence length="799" mass="90140">MQFVKTYVLAVLFLLHIGTIAQTTTGKATISGHVKDSSGVEMPGVIVMLEGTSFGSATSETGHYSIHHIPTGSYVLVTSTIGYQTQKRSVHLDEHQHLTINIEMKADSAQEEIHIEGKTEAEEIKRSAYTVDVIDATKYANTSSDLNQVLNHTSGVRIRESGGVGSTFNFSLNGFTGKQVKFFIDGVPMDNFGSSFQLNNIPINLAERIEVYKGVVPIWLGADAMGGAINVVTSTKQRTYADVSYSYGSFNTHRTSLNAGYIAKSGFTVQFNAFQNYSDNNYWVNVRNASIPGGNYSDVRVRRFNDNYHNETGIFNIGVVGKKFADRLLFGITLGQNKADIQTGAQADAVYGDLWRRGNIIMPSIKYQKKNLFIKGLDLNVTGNYNFGKEQNIDTVNRRYNWKQEFTANSAAGAPGGERGRTLYKYSNNTSIVTTNIIYQLNVKHSIMLNNVFSSFNRKGSNALDENNEANKQPKITQKSIIALGYKYDYNTRWSTSVFLKEYIQVTTISRAQEASGGWGTTEYVRYKNVFKATGYGFATTYFIYKTLQAKLSYEKGLRLPDNEELFGDLIQLEGNANLKPEISNNINVGLSYNKVIQKNHFLLMEGYFIYRNLKDFIRPELNINQTYQVMKNQGSVKNTGINGEVRYSYKRKYNIGANLSYQNLINHVQYEENGTSSNKESIVYLDRIPNMPFLYGNADASVVFKKVGGQKNSLSIGYNLTYVHFYYLKWPSQGSKDNKFDIPMQLSHDINMVYTMRDGRYNIALECRNIGDANLYDNFRLPKPGRAFYIKVRYFISK</sequence>
<keyword evidence="4 8" id="KW-0812">Transmembrane</keyword>
<dbReference type="PANTHER" id="PTHR30069">
    <property type="entry name" value="TONB-DEPENDENT OUTER MEMBRANE RECEPTOR"/>
    <property type="match status" value="1"/>
</dbReference>
<keyword evidence="5 9" id="KW-0732">Signal</keyword>
<dbReference type="InterPro" id="IPR037066">
    <property type="entry name" value="Plug_dom_sf"/>
</dbReference>
<dbReference type="Pfam" id="PF07715">
    <property type="entry name" value="Plug"/>
    <property type="match status" value="1"/>
</dbReference>
<feature type="domain" description="TonB-dependent receptor plug" evidence="10">
    <location>
        <begin position="125"/>
        <end position="228"/>
    </location>
</feature>
<dbReference type="AlphaFoldDB" id="A0A6N4SX34"/>
<keyword evidence="2 8" id="KW-0813">Transport</keyword>
<dbReference type="SUPFAM" id="SSF56935">
    <property type="entry name" value="Porins"/>
    <property type="match status" value="1"/>
</dbReference>
<dbReference type="InterPro" id="IPR008969">
    <property type="entry name" value="CarboxyPept-like_regulatory"/>
</dbReference>
<dbReference type="PANTHER" id="PTHR30069:SF29">
    <property type="entry name" value="HEMOGLOBIN AND HEMOGLOBIN-HAPTOGLOBIN-BINDING PROTEIN 1-RELATED"/>
    <property type="match status" value="1"/>
</dbReference>
<dbReference type="InterPro" id="IPR012910">
    <property type="entry name" value="Plug_dom"/>
</dbReference>
<dbReference type="GO" id="GO:0044718">
    <property type="term" value="P:siderophore transmembrane transport"/>
    <property type="evidence" value="ECO:0007669"/>
    <property type="project" value="TreeGrafter"/>
</dbReference>
<keyword evidence="3 8" id="KW-1134">Transmembrane beta strand</keyword>
<dbReference type="Proteomes" id="UP000001822">
    <property type="component" value="Chromosome"/>
</dbReference>
<dbReference type="OrthoDB" id="9812892at2"/>
<comment type="subcellular location">
    <subcellularLocation>
        <location evidence="1 8">Cell outer membrane</location>
        <topology evidence="1 8">Multi-pass membrane protein</topology>
    </subcellularLocation>
</comment>
<organism evidence="11 12">
    <name type="scientific">Cytophaga hutchinsonii (strain ATCC 33406 / DSM 1761 / CIP 103989 / NBRC 15051 / NCIMB 9469 / D465)</name>
    <dbReference type="NCBI Taxonomy" id="269798"/>
    <lineage>
        <taxon>Bacteria</taxon>
        <taxon>Pseudomonadati</taxon>
        <taxon>Bacteroidota</taxon>
        <taxon>Cytophagia</taxon>
        <taxon>Cytophagales</taxon>
        <taxon>Cytophagaceae</taxon>
        <taxon>Cytophaga</taxon>
    </lineage>
</organism>
<dbReference type="InterPro" id="IPR036942">
    <property type="entry name" value="Beta-barrel_TonB_sf"/>
</dbReference>
<keyword evidence="11" id="KW-0675">Receptor</keyword>
<keyword evidence="7 8" id="KW-0998">Cell outer membrane</keyword>
<protein>
    <submittedName>
        <fullName evidence="11">TonB-linked outer membrane receptor P92</fullName>
    </submittedName>
</protein>
<reference evidence="11 12" key="1">
    <citation type="journal article" date="2007" name="Appl. Environ. Microbiol.">
        <title>Genome sequence of the cellulolytic gliding bacterium Cytophaga hutchinsonii.</title>
        <authorList>
            <person name="Xie G."/>
            <person name="Bruce D.C."/>
            <person name="Challacombe J.F."/>
            <person name="Chertkov O."/>
            <person name="Detter J.C."/>
            <person name="Gilna P."/>
            <person name="Han C.S."/>
            <person name="Lucas S."/>
            <person name="Misra M."/>
            <person name="Myers G.L."/>
            <person name="Richardson P."/>
            <person name="Tapia R."/>
            <person name="Thayer N."/>
            <person name="Thompson L.S."/>
            <person name="Brettin T.S."/>
            <person name="Henrissat B."/>
            <person name="Wilson D.B."/>
            <person name="McBride M.J."/>
        </authorList>
    </citation>
    <scope>NUCLEOTIDE SEQUENCE [LARGE SCALE GENOMIC DNA]</scope>
    <source>
        <strain evidence="12">ATCC 33406 / DSM 1761 / CIP 103989 / NBRC 15051 / NCIMB 9469 / D465</strain>
    </source>
</reference>
<evidence type="ECO:0000256" key="3">
    <source>
        <dbReference type="ARBA" id="ARBA00022452"/>
    </source>
</evidence>
<dbReference type="GO" id="GO:0009279">
    <property type="term" value="C:cell outer membrane"/>
    <property type="evidence" value="ECO:0007669"/>
    <property type="project" value="UniProtKB-SubCell"/>
</dbReference>
<dbReference type="PROSITE" id="PS52016">
    <property type="entry name" value="TONB_DEPENDENT_REC_3"/>
    <property type="match status" value="1"/>
</dbReference>
<dbReference type="GO" id="GO:0015344">
    <property type="term" value="F:siderophore uptake transmembrane transporter activity"/>
    <property type="evidence" value="ECO:0007669"/>
    <property type="project" value="TreeGrafter"/>
</dbReference>
<evidence type="ECO:0000313" key="12">
    <source>
        <dbReference type="Proteomes" id="UP000001822"/>
    </source>
</evidence>
<feature type="chain" id="PRO_5026799348" evidence="9">
    <location>
        <begin position="22"/>
        <end position="799"/>
    </location>
</feature>
<gene>
    <name evidence="11" type="ordered locus">CHU_3755</name>
</gene>
<dbReference type="InterPro" id="IPR039426">
    <property type="entry name" value="TonB-dep_rcpt-like"/>
</dbReference>
<keyword evidence="12" id="KW-1185">Reference proteome</keyword>
<evidence type="ECO:0000256" key="9">
    <source>
        <dbReference type="SAM" id="SignalP"/>
    </source>
</evidence>
<evidence type="ECO:0000313" key="11">
    <source>
        <dbReference type="EMBL" id="ABG60988.1"/>
    </source>
</evidence>
<evidence type="ECO:0000256" key="6">
    <source>
        <dbReference type="ARBA" id="ARBA00023136"/>
    </source>
</evidence>
<evidence type="ECO:0000256" key="8">
    <source>
        <dbReference type="PROSITE-ProRule" id="PRU01360"/>
    </source>
</evidence>
<evidence type="ECO:0000256" key="4">
    <source>
        <dbReference type="ARBA" id="ARBA00022692"/>
    </source>
</evidence>
<evidence type="ECO:0000256" key="2">
    <source>
        <dbReference type="ARBA" id="ARBA00022448"/>
    </source>
</evidence>
<evidence type="ECO:0000259" key="10">
    <source>
        <dbReference type="Pfam" id="PF07715"/>
    </source>
</evidence>
<dbReference type="KEGG" id="chu:CHU_3755"/>
<dbReference type="Gene3D" id="2.60.40.1120">
    <property type="entry name" value="Carboxypeptidase-like, regulatory domain"/>
    <property type="match status" value="1"/>
</dbReference>
<feature type="signal peptide" evidence="9">
    <location>
        <begin position="1"/>
        <end position="21"/>
    </location>
</feature>
<name>A0A6N4SX34_CYTH3</name>
<evidence type="ECO:0000256" key="1">
    <source>
        <dbReference type="ARBA" id="ARBA00004571"/>
    </source>
</evidence>
<dbReference type="RefSeq" id="WP_011587093.1">
    <property type="nucleotide sequence ID" value="NC_008255.1"/>
</dbReference>
<dbReference type="Pfam" id="PF13715">
    <property type="entry name" value="CarbopepD_reg_2"/>
    <property type="match status" value="1"/>
</dbReference>
<keyword evidence="6 8" id="KW-0472">Membrane</keyword>
<dbReference type="Gene3D" id="2.170.130.10">
    <property type="entry name" value="TonB-dependent receptor, plug domain"/>
    <property type="match status" value="1"/>
</dbReference>
<dbReference type="SUPFAM" id="SSF49464">
    <property type="entry name" value="Carboxypeptidase regulatory domain-like"/>
    <property type="match status" value="1"/>
</dbReference>
<accession>A0A6N4SX34</accession>
<proteinExistence type="inferred from homology"/>